<gene>
    <name evidence="2" type="ORF">GSOID_T00006071001</name>
</gene>
<keyword evidence="1" id="KW-0472">Membrane</keyword>
<name>E4WU92_OIKDI</name>
<dbReference type="InParanoid" id="E4WU92"/>
<dbReference type="EMBL" id="FN653016">
    <property type="protein sequence ID" value="CBY06994.1"/>
    <property type="molecule type" value="Genomic_DNA"/>
</dbReference>
<dbReference type="Proteomes" id="UP000001307">
    <property type="component" value="Unassembled WGS sequence"/>
</dbReference>
<accession>E4WU92</accession>
<feature type="transmembrane region" description="Helical" evidence="1">
    <location>
        <begin position="32"/>
        <end position="55"/>
    </location>
</feature>
<keyword evidence="1" id="KW-1133">Transmembrane helix</keyword>
<organism evidence="2">
    <name type="scientific">Oikopleura dioica</name>
    <name type="common">Tunicate</name>
    <dbReference type="NCBI Taxonomy" id="34765"/>
    <lineage>
        <taxon>Eukaryota</taxon>
        <taxon>Metazoa</taxon>
        <taxon>Chordata</taxon>
        <taxon>Tunicata</taxon>
        <taxon>Appendicularia</taxon>
        <taxon>Copelata</taxon>
        <taxon>Oikopleuridae</taxon>
        <taxon>Oikopleura</taxon>
    </lineage>
</organism>
<keyword evidence="3" id="KW-1185">Reference proteome</keyword>
<reference evidence="2" key="1">
    <citation type="journal article" date="2010" name="Science">
        <title>Plasticity of animal genome architecture unmasked by rapid evolution of a pelagic tunicate.</title>
        <authorList>
            <person name="Denoeud F."/>
            <person name="Henriet S."/>
            <person name="Mungpakdee S."/>
            <person name="Aury J.M."/>
            <person name="Da Silva C."/>
            <person name="Brinkmann H."/>
            <person name="Mikhaleva J."/>
            <person name="Olsen L.C."/>
            <person name="Jubin C."/>
            <person name="Canestro C."/>
            <person name="Bouquet J.M."/>
            <person name="Danks G."/>
            <person name="Poulain J."/>
            <person name="Campsteijn C."/>
            <person name="Adamski M."/>
            <person name="Cross I."/>
            <person name="Yadetie F."/>
            <person name="Muffato M."/>
            <person name="Louis A."/>
            <person name="Butcher S."/>
            <person name="Tsagkogeorga G."/>
            <person name="Konrad A."/>
            <person name="Singh S."/>
            <person name="Jensen M.F."/>
            <person name="Cong E.H."/>
            <person name="Eikeseth-Otteraa H."/>
            <person name="Noel B."/>
            <person name="Anthouard V."/>
            <person name="Porcel B.M."/>
            <person name="Kachouri-Lafond R."/>
            <person name="Nishino A."/>
            <person name="Ugolini M."/>
            <person name="Chourrout P."/>
            <person name="Nishida H."/>
            <person name="Aasland R."/>
            <person name="Huzurbazar S."/>
            <person name="Westhof E."/>
            <person name="Delsuc F."/>
            <person name="Lehrach H."/>
            <person name="Reinhardt R."/>
            <person name="Weissenbach J."/>
            <person name="Roy S.W."/>
            <person name="Artiguenave F."/>
            <person name="Postlethwait J.H."/>
            <person name="Manak J.R."/>
            <person name="Thompson E.M."/>
            <person name="Jaillon O."/>
            <person name="Du Pasquier L."/>
            <person name="Boudinot P."/>
            <person name="Liberles D.A."/>
            <person name="Volff J.N."/>
            <person name="Philippe H."/>
            <person name="Lenhard B."/>
            <person name="Roest Crollius H."/>
            <person name="Wincker P."/>
            <person name="Chourrout D."/>
        </authorList>
    </citation>
    <scope>NUCLEOTIDE SEQUENCE [LARGE SCALE GENOMIC DNA]</scope>
</reference>
<evidence type="ECO:0000313" key="2">
    <source>
        <dbReference type="EMBL" id="CBY06994.1"/>
    </source>
</evidence>
<keyword evidence="1" id="KW-0812">Transmembrane</keyword>
<sequence>MEESEKMTKKRNIDRIFDVIDENAKYPRFLCAGLSLILLTVAGSFITSDVILAALPDQKTVQKRASQSNILSQTTGPRTPRQFTSIFFATAKSSCTISKQER</sequence>
<evidence type="ECO:0000313" key="3">
    <source>
        <dbReference type="Proteomes" id="UP000001307"/>
    </source>
</evidence>
<dbReference type="AlphaFoldDB" id="E4WU92"/>
<evidence type="ECO:0000256" key="1">
    <source>
        <dbReference type="SAM" id="Phobius"/>
    </source>
</evidence>
<protein>
    <submittedName>
        <fullName evidence="2">Uncharacterized protein</fullName>
    </submittedName>
</protein>
<proteinExistence type="predicted"/>